<evidence type="ECO:0000256" key="2">
    <source>
        <dbReference type="ARBA" id="ARBA00022737"/>
    </source>
</evidence>
<dbReference type="Proteomes" id="UP000001074">
    <property type="component" value="Unassembled WGS sequence"/>
</dbReference>
<evidence type="ECO:0000313" key="8">
    <source>
        <dbReference type="Ensembl" id="ENSMLUP00000015056.2"/>
    </source>
</evidence>
<evidence type="ECO:0000256" key="4">
    <source>
        <dbReference type="ARBA" id="ARBA00022833"/>
    </source>
</evidence>
<dbReference type="InterPro" id="IPR036236">
    <property type="entry name" value="Znf_C2H2_sf"/>
</dbReference>
<dbReference type="SUPFAM" id="SSF57667">
    <property type="entry name" value="beta-beta-alpha zinc fingers"/>
    <property type="match status" value="1"/>
</dbReference>
<sequence length="169" mass="19635">MLQESVTFKDVAVLFTQDEWAQLSPAQRALYRDVMLENYSHLVSLDWMTIPVSKKSTLKADIPEEELDQWMIKERLTSNSHWKYDSLLEWQHEAQEIKLQKMVLTHQKISSVGSDQECERSGNRCIMSSSFVQSQVFQSSKKAFDCSECGKVFTKSSTLNKHQKIHTEK</sequence>
<dbReference type="Ensembl" id="ENSMLUT00000016521.2">
    <property type="protein sequence ID" value="ENSMLUP00000015056.2"/>
    <property type="gene ID" value="ENSMLUG00000002894.2"/>
</dbReference>
<dbReference type="EMBL" id="AAPE02043902">
    <property type="status" value="NOT_ANNOTATED_CDS"/>
    <property type="molecule type" value="Genomic_DNA"/>
</dbReference>
<evidence type="ECO:0000256" key="5">
    <source>
        <dbReference type="PROSITE-ProRule" id="PRU00042"/>
    </source>
</evidence>
<dbReference type="PANTHER" id="PTHR23232:SF163">
    <property type="entry name" value="ZINC FINGER PROTEIN 589"/>
    <property type="match status" value="1"/>
</dbReference>
<dbReference type="Gene3D" id="3.30.160.60">
    <property type="entry name" value="Classic Zinc Finger"/>
    <property type="match status" value="1"/>
</dbReference>
<keyword evidence="9" id="KW-1185">Reference proteome</keyword>
<feature type="domain" description="KRAB" evidence="7">
    <location>
        <begin position="6"/>
        <end position="82"/>
    </location>
</feature>
<organism evidence="8 9">
    <name type="scientific">Myotis lucifugus</name>
    <name type="common">Little brown bat</name>
    <dbReference type="NCBI Taxonomy" id="59463"/>
    <lineage>
        <taxon>Eukaryota</taxon>
        <taxon>Metazoa</taxon>
        <taxon>Chordata</taxon>
        <taxon>Craniata</taxon>
        <taxon>Vertebrata</taxon>
        <taxon>Euteleostomi</taxon>
        <taxon>Mammalia</taxon>
        <taxon>Eutheria</taxon>
        <taxon>Laurasiatheria</taxon>
        <taxon>Chiroptera</taxon>
        <taxon>Yangochiroptera</taxon>
        <taxon>Vespertilionidae</taxon>
        <taxon>Myotis</taxon>
    </lineage>
</organism>
<dbReference type="EMBL" id="AAPE02043899">
    <property type="status" value="NOT_ANNOTATED_CDS"/>
    <property type="molecule type" value="Genomic_DNA"/>
</dbReference>
<name>G1PUT4_MYOLU</name>
<dbReference type="AlphaFoldDB" id="G1PUT4"/>
<evidence type="ECO:0000259" key="7">
    <source>
        <dbReference type="PROSITE" id="PS50805"/>
    </source>
</evidence>
<dbReference type="Pfam" id="PF00096">
    <property type="entry name" value="zf-C2H2"/>
    <property type="match status" value="1"/>
</dbReference>
<feature type="domain" description="C2H2-type" evidence="6">
    <location>
        <begin position="144"/>
        <end position="169"/>
    </location>
</feature>
<dbReference type="EMBL" id="AAPE02043901">
    <property type="status" value="NOT_ANNOTATED_CDS"/>
    <property type="molecule type" value="Genomic_DNA"/>
</dbReference>
<dbReference type="Pfam" id="PF01352">
    <property type="entry name" value="KRAB"/>
    <property type="match status" value="1"/>
</dbReference>
<dbReference type="PROSITE" id="PS50157">
    <property type="entry name" value="ZINC_FINGER_C2H2_2"/>
    <property type="match status" value="1"/>
</dbReference>
<reference evidence="8" key="3">
    <citation type="submission" date="2025-09" db="UniProtKB">
        <authorList>
            <consortium name="Ensembl"/>
        </authorList>
    </citation>
    <scope>IDENTIFICATION</scope>
</reference>
<reference evidence="8 9" key="1">
    <citation type="journal article" date="2011" name="Nature">
        <title>A high-resolution map of human evolutionary constraint using 29 mammals.</title>
        <authorList>
            <person name="Lindblad-Toh K."/>
            <person name="Garber M."/>
            <person name="Zuk O."/>
            <person name="Lin M.F."/>
            <person name="Parker B.J."/>
            <person name="Washietl S."/>
            <person name="Kheradpour P."/>
            <person name="Ernst J."/>
            <person name="Jordan G."/>
            <person name="Mauceli E."/>
            <person name="Ward L.D."/>
            <person name="Lowe C.B."/>
            <person name="Holloway A.K."/>
            <person name="Clamp M."/>
            <person name="Gnerre S."/>
            <person name="Alfoldi J."/>
            <person name="Beal K."/>
            <person name="Chang J."/>
            <person name="Clawson H."/>
            <person name="Cuff J."/>
            <person name="Di Palma F."/>
            <person name="Fitzgerald S."/>
            <person name="Flicek P."/>
            <person name="Guttman M."/>
            <person name="Hubisz M.J."/>
            <person name="Jaffe D.B."/>
            <person name="Jungreis I."/>
            <person name="Kent W.J."/>
            <person name="Kostka D."/>
            <person name="Lara M."/>
            <person name="Martins A.L."/>
            <person name="Massingham T."/>
            <person name="Moltke I."/>
            <person name="Raney B.J."/>
            <person name="Rasmussen M.D."/>
            <person name="Robinson J."/>
            <person name="Stark A."/>
            <person name="Vilella A.J."/>
            <person name="Wen J."/>
            <person name="Xie X."/>
            <person name="Zody M.C."/>
            <person name="Baldwin J."/>
            <person name="Bloom T."/>
            <person name="Chin C.W."/>
            <person name="Heiman D."/>
            <person name="Nicol R."/>
            <person name="Nusbaum C."/>
            <person name="Young S."/>
            <person name="Wilkinson J."/>
            <person name="Worley K.C."/>
            <person name="Kovar C.L."/>
            <person name="Muzny D.M."/>
            <person name="Gibbs R.A."/>
            <person name="Cree A."/>
            <person name="Dihn H.H."/>
            <person name="Fowler G."/>
            <person name="Jhangiani S."/>
            <person name="Joshi V."/>
            <person name="Lee S."/>
            <person name="Lewis L.R."/>
            <person name="Nazareth L.V."/>
            <person name="Okwuonu G."/>
            <person name="Santibanez J."/>
            <person name="Warren W.C."/>
            <person name="Mardis E.R."/>
            <person name="Weinstock G.M."/>
            <person name="Wilson R.K."/>
            <person name="Delehaunty K."/>
            <person name="Dooling D."/>
            <person name="Fronik C."/>
            <person name="Fulton L."/>
            <person name="Fulton B."/>
            <person name="Graves T."/>
            <person name="Minx P."/>
            <person name="Sodergren E."/>
            <person name="Birney E."/>
            <person name="Margulies E.H."/>
            <person name="Herrero J."/>
            <person name="Green E.D."/>
            <person name="Haussler D."/>
            <person name="Siepel A."/>
            <person name="Goldman N."/>
            <person name="Pollard K.S."/>
            <person name="Pedersen J.S."/>
            <person name="Lander E.S."/>
            <person name="Kellis M."/>
        </authorList>
    </citation>
    <scope>NUCLEOTIDE SEQUENCE [LARGE SCALE GENOMIC DNA]</scope>
</reference>
<dbReference type="EMBL" id="AAPE02043900">
    <property type="status" value="NOT_ANNOTATED_CDS"/>
    <property type="molecule type" value="Genomic_DNA"/>
</dbReference>
<reference evidence="8" key="2">
    <citation type="submission" date="2025-08" db="UniProtKB">
        <authorList>
            <consortium name="Ensembl"/>
        </authorList>
    </citation>
    <scope>IDENTIFICATION</scope>
</reference>
<keyword evidence="2" id="KW-0677">Repeat</keyword>
<keyword evidence="1" id="KW-0479">Metal-binding</keyword>
<gene>
    <name evidence="8" type="primary">ZNF454</name>
</gene>
<dbReference type="GO" id="GO:0006355">
    <property type="term" value="P:regulation of DNA-templated transcription"/>
    <property type="evidence" value="ECO:0007669"/>
    <property type="project" value="InterPro"/>
</dbReference>
<dbReference type="InterPro" id="IPR036051">
    <property type="entry name" value="KRAB_dom_sf"/>
</dbReference>
<accession>G1PUT4</accession>
<dbReference type="SMART" id="SM00355">
    <property type="entry name" value="ZnF_C2H2"/>
    <property type="match status" value="1"/>
</dbReference>
<evidence type="ECO:0000313" key="9">
    <source>
        <dbReference type="Proteomes" id="UP000001074"/>
    </source>
</evidence>
<dbReference type="HOGENOM" id="CLU_002678_0_7_1"/>
<dbReference type="GeneTree" id="ENSGT00940000162181"/>
<evidence type="ECO:0000256" key="3">
    <source>
        <dbReference type="ARBA" id="ARBA00022771"/>
    </source>
</evidence>
<evidence type="ECO:0000256" key="1">
    <source>
        <dbReference type="ARBA" id="ARBA00022723"/>
    </source>
</evidence>
<protein>
    <submittedName>
        <fullName evidence="8">Zinc finger protein 454</fullName>
    </submittedName>
</protein>
<keyword evidence="3 5" id="KW-0863">Zinc-finger</keyword>
<proteinExistence type="predicted"/>
<dbReference type="PROSITE" id="PS50805">
    <property type="entry name" value="KRAB"/>
    <property type="match status" value="1"/>
</dbReference>
<dbReference type="PROSITE" id="PS00028">
    <property type="entry name" value="ZINC_FINGER_C2H2_1"/>
    <property type="match status" value="1"/>
</dbReference>
<dbReference type="SMART" id="SM00349">
    <property type="entry name" value="KRAB"/>
    <property type="match status" value="1"/>
</dbReference>
<dbReference type="SUPFAM" id="SSF109640">
    <property type="entry name" value="KRAB domain (Kruppel-associated box)"/>
    <property type="match status" value="1"/>
</dbReference>
<evidence type="ECO:0000259" key="6">
    <source>
        <dbReference type="PROSITE" id="PS50157"/>
    </source>
</evidence>
<dbReference type="Gene3D" id="6.10.140.140">
    <property type="match status" value="1"/>
</dbReference>
<dbReference type="InterPro" id="IPR001909">
    <property type="entry name" value="KRAB"/>
</dbReference>
<dbReference type="InterPro" id="IPR013087">
    <property type="entry name" value="Znf_C2H2_type"/>
</dbReference>
<dbReference type="InterPro" id="IPR050169">
    <property type="entry name" value="Krueppel_C2H2_ZnF"/>
</dbReference>
<dbReference type="GO" id="GO:0008270">
    <property type="term" value="F:zinc ion binding"/>
    <property type="evidence" value="ECO:0007669"/>
    <property type="project" value="UniProtKB-KW"/>
</dbReference>
<dbReference type="PANTHER" id="PTHR23232">
    <property type="entry name" value="KRAB DOMAIN C2H2 ZINC FINGER"/>
    <property type="match status" value="1"/>
</dbReference>
<keyword evidence="4" id="KW-0862">Zinc</keyword>
<dbReference type="CDD" id="cd07765">
    <property type="entry name" value="KRAB_A-box"/>
    <property type="match status" value="1"/>
</dbReference>